<evidence type="ECO:0000313" key="2">
    <source>
        <dbReference type="Proteomes" id="UP001174909"/>
    </source>
</evidence>
<name>A0AA35SFC3_GEOBA</name>
<dbReference type="EMBL" id="CASHTH010002352">
    <property type="protein sequence ID" value="CAI8028634.1"/>
    <property type="molecule type" value="Genomic_DNA"/>
</dbReference>
<dbReference type="AlphaFoldDB" id="A0AA35SFC3"/>
<reference evidence="1" key="1">
    <citation type="submission" date="2023-03" db="EMBL/GenBank/DDBJ databases">
        <authorList>
            <person name="Steffen K."/>
            <person name="Cardenas P."/>
        </authorList>
    </citation>
    <scope>NUCLEOTIDE SEQUENCE</scope>
</reference>
<dbReference type="Proteomes" id="UP001174909">
    <property type="component" value="Unassembled WGS sequence"/>
</dbReference>
<comment type="caution">
    <text evidence="1">The sequence shown here is derived from an EMBL/GenBank/DDBJ whole genome shotgun (WGS) entry which is preliminary data.</text>
</comment>
<gene>
    <name evidence="1" type="ORF">GBAR_LOCUS16311</name>
</gene>
<proteinExistence type="predicted"/>
<sequence>MAVATGGGNLQTAALPLYVQRLGQLLNISPLLDHIEKVFAGSDDENFKSKQDYYQLMLQSGAVPTTEHSLTH</sequence>
<evidence type="ECO:0000313" key="1">
    <source>
        <dbReference type="EMBL" id="CAI8028634.1"/>
    </source>
</evidence>
<protein>
    <submittedName>
        <fullName evidence="1">Uncharacterized protein</fullName>
    </submittedName>
</protein>
<keyword evidence="2" id="KW-1185">Reference proteome</keyword>
<organism evidence="1 2">
    <name type="scientific">Geodia barretti</name>
    <name type="common">Barrett's horny sponge</name>
    <dbReference type="NCBI Taxonomy" id="519541"/>
    <lineage>
        <taxon>Eukaryota</taxon>
        <taxon>Metazoa</taxon>
        <taxon>Porifera</taxon>
        <taxon>Demospongiae</taxon>
        <taxon>Heteroscleromorpha</taxon>
        <taxon>Tetractinellida</taxon>
        <taxon>Astrophorina</taxon>
        <taxon>Geodiidae</taxon>
        <taxon>Geodia</taxon>
    </lineage>
</organism>
<accession>A0AA35SFC3</accession>